<protein>
    <recommendedName>
        <fullName evidence="4">BTB domain-containing protein</fullName>
    </recommendedName>
</protein>
<feature type="compositionally biased region" description="Basic and acidic residues" evidence="1">
    <location>
        <begin position="11"/>
        <end position="21"/>
    </location>
</feature>
<feature type="region of interest" description="Disordered" evidence="1">
    <location>
        <begin position="124"/>
        <end position="155"/>
    </location>
</feature>
<feature type="compositionally biased region" description="Polar residues" evidence="1">
    <location>
        <begin position="36"/>
        <end position="48"/>
    </location>
</feature>
<accession>A0AAE0HP74</accession>
<dbReference type="GeneID" id="87842775"/>
<dbReference type="Proteomes" id="UP001278766">
    <property type="component" value="Unassembled WGS sequence"/>
</dbReference>
<organism evidence="2 3">
    <name type="scientific">Chaetomium fimeti</name>
    <dbReference type="NCBI Taxonomy" id="1854472"/>
    <lineage>
        <taxon>Eukaryota</taxon>
        <taxon>Fungi</taxon>
        <taxon>Dikarya</taxon>
        <taxon>Ascomycota</taxon>
        <taxon>Pezizomycotina</taxon>
        <taxon>Sordariomycetes</taxon>
        <taxon>Sordariomycetidae</taxon>
        <taxon>Sordariales</taxon>
        <taxon>Chaetomiaceae</taxon>
        <taxon>Chaetomium</taxon>
    </lineage>
</organism>
<dbReference type="AlphaFoldDB" id="A0AAE0HP74"/>
<reference evidence="2" key="2">
    <citation type="submission" date="2023-06" db="EMBL/GenBank/DDBJ databases">
        <authorList>
            <consortium name="Lawrence Berkeley National Laboratory"/>
            <person name="Haridas S."/>
            <person name="Hensen N."/>
            <person name="Bonometti L."/>
            <person name="Westerberg I."/>
            <person name="Brannstrom I.O."/>
            <person name="Guillou S."/>
            <person name="Cros-Aarteil S."/>
            <person name="Calhoun S."/>
            <person name="Kuo A."/>
            <person name="Mondo S."/>
            <person name="Pangilinan J."/>
            <person name="Riley R."/>
            <person name="Labutti K."/>
            <person name="Andreopoulos B."/>
            <person name="Lipzen A."/>
            <person name="Chen C."/>
            <person name="Yanf M."/>
            <person name="Daum C."/>
            <person name="Ng V."/>
            <person name="Clum A."/>
            <person name="Steindorff A."/>
            <person name="Ohm R."/>
            <person name="Martin F."/>
            <person name="Silar P."/>
            <person name="Natvig D."/>
            <person name="Lalanne C."/>
            <person name="Gautier V."/>
            <person name="Ament-Velasquez S.L."/>
            <person name="Kruys A."/>
            <person name="Hutchinson M.I."/>
            <person name="Powell A.J."/>
            <person name="Barry K."/>
            <person name="Miller A.N."/>
            <person name="Grigoriev I.V."/>
            <person name="Debuchy R."/>
            <person name="Gladieux P."/>
            <person name="Thoren M.H."/>
            <person name="Johannesson H."/>
        </authorList>
    </citation>
    <scope>NUCLEOTIDE SEQUENCE</scope>
    <source>
        <strain evidence="2">CBS 168.71</strain>
    </source>
</reference>
<keyword evidence="3" id="KW-1185">Reference proteome</keyword>
<reference evidence="2" key="1">
    <citation type="journal article" date="2023" name="Mol. Phylogenet. Evol.">
        <title>Genome-scale phylogeny and comparative genomics of the fungal order Sordariales.</title>
        <authorList>
            <person name="Hensen N."/>
            <person name="Bonometti L."/>
            <person name="Westerberg I."/>
            <person name="Brannstrom I.O."/>
            <person name="Guillou S."/>
            <person name="Cros-Aarteil S."/>
            <person name="Calhoun S."/>
            <person name="Haridas S."/>
            <person name="Kuo A."/>
            <person name="Mondo S."/>
            <person name="Pangilinan J."/>
            <person name="Riley R."/>
            <person name="LaButti K."/>
            <person name="Andreopoulos B."/>
            <person name="Lipzen A."/>
            <person name="Chen C."/>
            <person name="Yan M."/>
            <person name="Daum C."/>
            <person name="Ng V."/>
            <person name="Clum A."/>
            <person name="Steindorff A."/>
            <person name="Ohm R.A."/>
            <person name="Martin F."/>
            <person name="Silar P."/>
            <person name="Natvig D.O."/>
            <person name="Lalanne C."/>
            <person name="Gautier V."/>
            <person name="Ament-Velasquez S.L."/>
            <person name="Kruys A."/>
            <person name="Hutchinson M.I."/>
            <person name="Powell A.J."/>
            <person name="Barry K."/>
            <person name="Miller A.N."/>
            <person name="Grigoriev I.V."/>
            <person name="Debuchy R."/>
            <person name="Gladieux P."/>
            <person name="Hiltunen Thoren M."/>
            <person name="Johannesson H."/>
        </authorList>
    </citation>
    <scope>NUCLEOTIDE SEQUENCE</scope>
    <source>
        <strain evidence="2">CBS 168.71</strain>
    </source>
</reference>
<dbReference type="EMBL" id="JAUEPN010000001">
    <property type="protein sequence ID" value="KAK3299849.1"/>
    <property type="molecule type" value="Genomic_DNA"/>
</dbReference>
<sequence length="527" mass="57701">MGKIDFSGNGADRDSDSDRPAKRLRAAATQLDALGSANSTAPAINPFSSAREVPVSTNPFGSTDHPLFGRPGLSNLTPFGTSASQPRPETSSVPSDFLADNAAVAGSSPRAETVLYGLHRAETVSVKHDESTTGQEGGNNVGQEPGEQPSPENGAEIVQPKTEEDAVTNPIESFDDHGNLTLIVGKANAQVNFRVCSYSLRRVSARWHDLLYGPSSDPKDREGLHGWVVRLPEDDPEAMRIVLRVVHGDLSNMPVILSQDALSHLTALCERHNMVGLLKPFWGGWVDKLPEPTLDPTIFQHLGIAKKLGHLQRYMNILIRIRYSSQKRPDGRLCLESHPDVDLYNDPYLQKLGILKPWENGRLRMLHAVSIELRAALDKLLNPAVTNCCSSKRQDWQQTCDCAMLGGVYRALHGKHWYSGGAQNWEQSLTVSVRQLVAMIDEIRTAAVGDSRMRRKQGDAHMACTPWTPICLTDIIRMSACEISPSGKAYFERRAKKSGLDVLAPEPYVIPAEDMLSPAQPLSNASG</sequence>
<evidence type="ECO:0000256" key="1">
    <source>
        <dbReference type="SAM" id="MobiDB-lite"/>
    </source>
</evidence>
<gene>
    <name evidence="2" type="ORF">B0H64DRAFT_428024</name>
</gene>
<evidence type="ECO:0000313" key="3">
    <source>
        <dbReference type="Proteomes" id="UP001278766"/>
    </source>
</evidence>
<feature type="compositionally biased region" description="Polar residues" evidence="1">
    <location>
        <begin position="74"/>
        <end position="92"/>
    </location>
</feature>
<evidence type="ECO:0008006" key="4">
    <source>
        <dbReference type="Google" id="ProtNLM"/>
    </source>
</evidence>
<comment type="caution">
    <text evidence="2">The sequence shown here is derived from an EMBL/GenBank/DDBJ whole genome shotgun (WGS) entry which is preliminary data.</text>
</comment>
<name>A0AAE0HP74_9PEZI</name>
<dbReference type="RefSeq" id="XP_062663363.1">
    <property type="nucleotide sequence ID" value="XM_062805827.1"/>
</dbReference>
<evidence type="ECO:0000313" key="2">
    <source>
        <dbReference type="EMBL" id="KAK3299849.1"/>
    </source>
</evidence>
<proteinExistence type="predicted"/>
<feature type="region of interest" description="Disordered" evidence="1">
    <location>
        <begin position="1"/>
        <end position="92"/>
    </location>
</feature>